<feature type="region of interest" description="Disordered" evidence="1">
    <location>
        <begin position="301"/>
        <end position="323"/>
    </location>
</feature>
<name>A0A183AJ99_9TREM</name>
<protein>
    <submittedName>
        <fullName evidence="2">LLGL domain-containing protein</fullName>
    </submittedName>
</protein>
<feature type="compositionally biased region" description="Polar residues" evidence="1">
    <location>
        <begin position="601"/>
        <end position="631"/>
    </location>
</feature>
<dbReference type="AlphaFoldDB" id="A0A183AJ99"/>
<evidence type="ECO:0000313" key="2">
    <source>
        <dbReference type="WBParaSite" id="ECPE_0000704801-mRNA-1"/>
    </source>
</evidence>
<organism evidence="2">
    <name type="scientific">Echinostoma caproni</name>
    <dbReference type="NCBI Taxonomy" id="27848"/>
    <lineage>
        <taxon>Eukaryota</taxon>
        <taxon>Metazoa</taxon>
        <taxon>Spiralia</taxon>
        <taxon>Lophotrochozoa</taxon>
        <taxon>Platyhelminthes</taxon>
        <taxon>Trematoda</taxon>
        <taxon>Digenea</taxon>
        <taxon>Plagiorchiida</taxon>
        <taxon>Echinostomata</taxon>
        <taxon>Echinostomatoidea</taxon>
        <taxon>Echinostomatidae</taxon>
        <taxon>Echinostoma</taxon>
    </lineage>
</organism>
<proteinExistence type="predicted"/>
<accession>A0A183AJ99</accession>
<reference evidence="2" key="1">
    <citation type="submission" date="2016-06" db="UniProtKB">
        <authorList>
            <consortium name="WormBaseParasite"/>
        </authorList>
    </citation>
    <scope>IDENTIFICATION</scope>
</reference>
<evidence type="ECO:0000256" key="1">
    <source>
        <dbReference type="SAM" id="MobiDB-lite"/>
    </source>
</evidence>
<feature type="region of interest" description="Disordered" evidence="1">
    <location>
        <begin position="591"/>
        <end position="649"/>
    </location>
</feature>
<dbReference type="WBParaSite" id="ECPE_0000704801-mRNA-1">
    <property type="protein sequence ID" value="ECPE_0000704801-mRNA-1"/>
    <property type="gene ID" value="ECPE_0000704801"/>
</dbReference>
<sequence>LVNGARLSTSLLDESSLFTDDLLLTGHEDGSVAFWRLSACGCLRRVYTLHTAVLFEGDFGLPVTLWQFLDYAPPIKPVTAAIKTDIPGFQWKGYAPLRIRAGLDQGVSAPGQVEQTTSIVSSSPHSLSNRRPPAQFQATGVILVQPPARVTALGLAETPSSVTPSDKCSPYGLLVALGTPHGYCAVHLPPVKPPPSPCTPLTKWECAATQTLWIESTLPDNLDALQEAAAGEGWARRRTRELKKSLRDSFRRLKRMRSTKLSVNPHATVTTEAPAPTAPINRTGVRRTVTQTNRVVGRQVHTGPLEDAERRARGDSGQLGSAGLPPVSIEREICDRPADSASVAIVTCFTFGPPLFRFSSSANAHAINTPPGTPAANCSIGSLFVGTKAGMVKAYALFADQELTSRPSTFRLQLAKQLILQHRAPILTVRLVDSKSFQPLPSMCIERISTHPGKTKKTCKWEANTDSACVDLDRSNTSAMSTPLHTPVGDNAAEYSFVFSNVGGQAVVLGMPGLTRRDTLGLLDAADVVAVNSVTFAEPGCSMPSNSTSVLAPALGLYQLAPVVTHRVKITMFDLVRLGQRASTLGASYQPIHRIPEPGTVPNSLKSNPTPLGNSRTALSNGSTADTSGYSSRGIMPPPSSSSVMSAPIHSQRSNAAVYQNTTTGSASYTGSQLNSSILSNTLSDSVRDCFTPPSGSSFVSAQLSGKSMSVHSAPHSHEDTVCFVKPHPH</sequence>